<sequence length="159" mass="17355">MTLIMFCSDPYFRSVDEFGKDIAGNTPMMGFPLLSSLTSGFITGLFTYPEFVYIENDGDTETFCRAVVVAYGAVTGFKLSKDVNTYVKFNQALSVGDELVLDFINASVTLNGVNANRYIDRASTFFAIDTGGCNISFSADDGTTLLSCTIYYNKLYAGV</sequence>
<dbReference type="AlphaFoldDB" id="A0A645GEM7"/>
<reference evidence="2" key="1">
    <citation type="submission" date="2019-08" db="EMBL/GenBank/DDBJ databases">
        <authorList>
            <person name="Kucharzyk K."/>
            <person name="Murdoch R.W."/>
            <person name="Higgins S."/>
            <person name="Loffler F."/>
        </authorList>
    </citation>
    <scope>NUCLEOTIDE SEQUENCE</scope>
</reference>
<feature type="domain" description="Siphovirus-type tail component C-terminal" evidence="1">
    <location>
        <begin position="57"/>
        <end position="156"/>
    </location>
</feature>
<proteinExistence type="predicted"/>
<comment type="caution">
    <text evidence="2">The sequence shown here is derived from an EMBL/GenBank/DDBJ whole genome shotgun (WGS) entry which is preliminary data.</text>
</comment>
<dbReference type="InterPro" id="IPR054738">
    <property type="entry name" value="Siphovirus-type_tail_C"/>
</dbReference>
<dbReference type="Gene3D" id="2.60.120.860">
    <property type="match status" value="1"/>
</dbReference>
<evidence type="ECO:0000313" key="2">
    <source>
        <dbReference type="EMBL" id="MPN25371.1"/>
    </source>
</evidence>
<organism evidence="2">
    <name type="scientific">bioreactor metagenome</name>
    <dbReference type="NCBI Taxonomy" id="1076179"/>
    <lineage>
        <taxon>unclassified sequences</taxon>
        <taxon>metagenomes</taxon>
        <taxon>ecological metagenomes</taxon>
    </lineage>
</organism>
<dbReference type="Pfam" id="PF22768">
    <property type="entry name" value="SPP1_Dit"/>
    <property type="match status" value="1"/>
</dbReference>
<gene>
    <name evidence="2" type="ORF">SDC9_172780</name>
</gene>
<evidence type="ECO:0000259" key="1">
    <source>
        <dbReference type="Pfam" id="PF22768"/>
    </source>
</evidence>
<accession>A0A645GEM7</accession>
<protein>
    <recommendedName>
        <fullName evidence="1">Siphovirus-type tail component C-terminal domain-containing protein</fullName>
    </recommendedName>
</protein>
<dbReference type="EMBL" id="VSSQ01074525">
    <property type="protein sequence ID" value="MPN25371.1"/>
    <property type="molecule type" value="Genomic_DNA"/>
</dbReference>
<name>A0A645GEM7_9ZZZZ</name>